<organism evidence="6 7">
    <name type="scientific">Luteimonas vadosa</name>
    <dbReference type="NCBI Taxonomy" id="1165507"/>
    <lineage>
        <taxon>Bacteria</taxon>
        <taxon>Pseudomonadati</taxon>
        <taxon>Pseudomonadota</taxon>
        <taxon>Gammaproteobacteria</taxon>
        <taxon>Lysobacterales</taxon>
        <taxon>Lysobacteraceae</taxon>
        <taxon>Luteimonas</taxon>
    </lineage>
</organism>
<reference evidence="7" key="1">
    <citation type="journal article" date="2019" name="Int. J. Syst. Evol. Microbiol.">
        <title>The Global Catalogue of Microorganisms (GCM) 10K type strain sequencing project: providing services to taxonomists for standard genome sequencing and annotation.</title>
        <authorList>
            <consortium name="The Broad Institute Genomics Platform"/>
            <consortium name="The Broad Institute Genome Sequencing Center for Infectious Disease"/>
            <person name="Wu L."/>
            <person name="Ma J."/>
        </authorList>
    </citation>
    <scope>NUCLEOTIDE SEQUENCE [LARGE SCALE GENOMIC DNA]</scope>
    <source>
        <strain evidence="7">JCM 18392</strain>
    </source>
</reference>
<dbReference type="InterPro" id="IPR003593">
    <property type="entry name" value="AAA+_ATPase"/>
</dbReference>
<dbReference type="Proteomes" id="UP001501323">
    <property type="component" value="Unassembled WGS sequence"/>
</dbReference>
<evidence type="ECO:0000256" key="3">
    <source>
        <dbReference type="ARBA" id="ARBA00022840"/>
    </source>
</evidence>
<evidence type="ECO:0000256" key="4">
    <source>
        <dbReference type="SAM" id="MobiDB-lite"/>
    </source>
</evidence>
<dbReference type="NCBIfam" id="TIGR00368">
    <property type="entry name" value="YifB family Mg chelatase-like AAA ATPase"/>
    <property type="match status" value="1"/>
</dbReference>
<keyword evidence="2" id="KW-0547">Nucleotide-binding</keyword>
<dbReference type="Gene3D" id="3.30.230.10">
    <property type="match status" value="1"/>
</dbReference>
<evidence type="ECO:0000256" key="2">
    <source>
        <dbReference type="ARBA" id="ARBA00022741"/>
    </source>
</evidence>
<comment type="similarity">
    <text evidence="1">Belongs to the Mg-chelatase subunits D/I family. ComM subfamily.</text>
</comment>
<dbReference type="SMART" id="SM00382">
    <property type="entry name" value="AAA"/>
    <property type="match status" value="1"/>
</dbReference>
<dbReference type="InterPro" id="IPR001208">
    <property type="entry name" value="MCM_dom"/>
</dbReference>
<dbReference type="PANTHER" id="PTHR32039:SF7">
    <property type="entry name" value="COMPETENCE PROTEIN COMM"/>
    <property type="match status" value="1"/>
</dbReference>
<evidence type="ECO:0000313" key="6">
    <source>
        <dbReference type="EMBL" id="GAA4857822.1"/>
    </source>
</evidence>
<evidence type="ECO:0000256" key="1">
    <source>
        <dbReference type="ARBA" id="ARBA00006354"/>
    </source>
</evidence>
<dbReference type="CDD" id="cd00009">
    <property type="entry name" value="AAA"/>
    <property type="match status" value="1"/>
</dbReference>
<evidence type="ECO:0000313" key="7">
    <source>
        <dbReference type="Proteomes" id="UP001501323"/>
    </source>
</evidence>
<evidence type="ECO:0000259" key="5">
    <source>
        <dbReference type="SMART" id="SM00382"/>
    </source>
</evidence>
<feature type="domain" description="AAA+ ATPase" evidence="5">
    <location>
        <begin position="208"/>
        <end position="390"/>
    </location>
</feature>
<dbReference type="RefSeq" id="WP_345294105.1">
    <property type="nucleotide sequence ID" value="NZ_BAABJY010000001.1"/>
</dbReference>
<comment type="caution">
    <text evidence="6">The sequence shown here is derived from an EMBL/GenBank/DDBJ whole genome shotgun (WGS) entry which is preliminary data.</text>
</comment>
<name>A0ABP9DVD3_9GAMM</name>
<dbReference type="Pfam" id="PF13335">
    <property type="entry name" value="Mg_chelatase_C"/>
    <property type="match status" value="1"/>
</dbReference>
<dbReference type="Gene3D" id="3.40.50.300">
    <property type="entry name" value="P-loop containing nucleotide triphosphate hydrolases"/>
    <property type="match status" value="1"/>
</dbReference>
<dbReference type="Pfam" id="PF01078">
    <property type="entry name" value="Mg_chelatase"/>
    <property type="match status" value="1"/>
</dbReference>
<dbReference type="EMBL" id="BAABJY010000001">
    <property type="protein sequence ID" value="GAA4857822.1"/>
    <property type="molecule type" value="Genomic_DNA"/>
</dbReference>
<dbReference type="PANTHER" id="PTHR32039">
    <property type="entry name" value="MAGNESIUM-CHELATASE SUBUNIT CHLI"/>
    <property type="match status" value="1"/>
</dbReference>
<dbReference type="Pfam" id="PF13541">
    <property type="entry name" value="ChlI"/>
    <property type="match status" value="1"/>
</dbReference>
<sequence length="504" mass="53173">MGLALVHGRARAGIRAPAVKVEVYLAGGLPRMSIVGLPEAAVRESKDRVRAAIQCAQYEFPARVITVNLAPADLPKDGGRFDLPIALGILAASGQVPREALEGYEFLGELGLTGELRAVDGVLPAALAAAAAGRKLVVPVGNGEEAALASNVEVRTARTLLEVCGLLHGDQALPIAVPPPSAAVAGPDLRDVRGQAHARRALEIAAAGGHHLLLVGPPGCGKTLLASRLPGLLPEASEDEALETAAIASISGRGLDPARWRERPFRAPHHTASAVALAGGGAQPRPGEISLSHHGVLFLDELPEWDRRALEVLRQPLESGVVTISRAARQCEFPARFQLVAAMNPCPCGWAGDASGRCRCGVEAVRRYRGRVSGPLLDRLDLHVDVPRLPPADLRPDAPEGESSATVRTRVADARGKQLARAGCLNAGLDQAATMAHCRLEHRDQALLERAIDALQLSARAMHRILRVARTIADLEGQADIGTPHLTEALGYRRADRRQEAVAA</sequence>
<dbReference type="PRINTS" id="PR01657">
    <property type="entry name" value="MCMFAMILY"/>
</dbReference>
<dbReference type="InterPro" id="IPR000523">
    <property type="entry name" value="Mg_chelatse_chII-like_cat_dom"/>
</dbReference>
<keyword evidence="7" id="KW-1185">Reference proteome</keyword>
<feature type="region of interest" description="Disordered" evidence="4">
    <location>
        <begin position="391"/>
        <end position="410"/>
    </location>
</feature>
<dbReference type="InterPro" id="IPR027417">
    <property type="entry name" value="P-loop_NTPase"/>
</dbReference>
<accession>A0ABP9DVD3</accession>
<dbReference type="SUPFAM" id="SSF52540">
    <property type="entry name" value="P-loop containing nucleoside triphosphate hydrolases"/>
    <property type="match status" value="1"/>
</dbReference>
<protein>
    <submittedName>
        <fullName evidence="6">YifB family Mg chelatase-like AAA ATPase</fullName>
    </submittedName>
</protein>
<gene>
    <name evidence="6" type="ORF">GCM10023332_07000</name>
</gene>
<dbReference type="InterPro" id="IPR020568">
    <property type="entry name" value="Ribosomal_Su5_D2-typ_SF"/>
</dbReference>
<dbReference type="NCBIfam" id="NF007365">
    <property type="entry name" value="PRK09862.1"/>
    <property type="match status" value="1"/>
</dbReference>
<dbReference type="InterPro" id="IPR045006">
    <property type="entry name" value="CHLI-like"/>
</dbReference>
<proteinExistence type="inferred from homology"/>
<dbReference type="InterPro" id="IPR004482">
    <property type="entry name" value="Mg_chelat-rel"/>
</dbReference>
<dbReference type="InterPro" id="IPR025158">
    <property type="entry name" value="Mg_chelat-rel_C"/>
</dbReference>
<dbReference type="SUPFAM" id="SSF54211">
    <property type="entry name" value="Ribosomal protein S5 domain 2-like"/>
    <property type="match status" value="1"/>
</dbReference>
<dbReference type="InterPro" id="IPR014721">
    <property type="entry name" value="Ribsml_uS5_D2-typ_fold_subgr"/>
</dbReference>
<keyword evidence="3" id="KW-0067">ATP-binding</keyword>